<keyword evidence="3" id="KW-0597">Phosphoprotein</keyword>
<name>A0ABV6C3A9_9ACTN</name>
<accession>A0ABV6C3A9</accession>
<feature type="domain" description="Alpha-D-phosphohexomutase alpha/beta/alpha" evidence="8">
    <location>
        <begin position="6"/>
        <end position="121"/>
    </location>
</feature>
<dbReference type="EMBL" id="JBHLYQ010000077">
    <property type="protein sequence ID" value="MFC0082173.1"/>
    <property type="molecule type" value="Genomic_DNA"/>
</dbReference>
<evidence type="ECO:0000259" key="7">
    <source>
        <dbReference type="Pfam" id="PF00408"/>
    </source>
</evidence>
<dbReference type="InterPro" id="IPR036900">
    <property type="entry name" value="A-D-PHexomutase_C_sf"/>
</dbReference>
<dbReference type="PRINTS" id="PR00509">
    <property type="entry name" value="PGMPMM"/>
</dbReference>
<proteinExistence type="inferred from homology"/>
<keyword evidence="12" id="KW-1185">Reference proteome</keyword>
<dbReference type="Proteomes" id="UP001589788">
    <property type="component" value="Unassembled WGS sequence"/>
</dbReference>
<protein>
    <submittedName>
        <fullName evidence="11">Phosphomannomutase/phosphoglucomutase</fullName>
    </submittedName>
</protein>
<dbReference type="InterPro" id="IPR005844">
    <property type="entry name" value="A-D-PHexomutase_a/b/a-I"/>
</dbReference>
<evidence type="ECO:0000256" key="4">
    <source>
        <dbReference type="ARBA" id="ARBA00022723"/>
    </source>
</evidence>
<dbReference type="RefSeq" id="WP_377789648.1">
    <property type="nucleotide sequence ID" value="NZ_JBHLYQ010000077.1"/>
</dbReference>
<evidence type="ECO:0000256" key="3">
    <source>
        <dbReference type="ARBA" id="ARBA00022553"/>
    </source>
</evidence>
<sequence>MADLRSLFKAYDIRGLVPEQLDDEIARAIGYGFGRFVGGRRLVVGRDMRPSGEGLAAAFIEGARAAGSDVVVLGLVSTDLLYFASGHLDAPGAMFTASHNPAAYNGIKLCGPGASPVGQDTGLAEVRRVAEAVLEGREQLGPPRGTVEEADLLEAYAAHVRSFVDLGALAPLSVVADTANGMGGLVVPRVFAGLPFRLRVLYPELDGTFPNHPADPIQPENLRDLQAAVVADGADVGLAFDGDADRVFLVDERAEPVSGSLTTALVARAVLAKHPGATVLHNVICSRVVPETILACGGRPVRTRVGHSFIKQVMAETGAVFGGEHSGHYYFKDNYRADSGLIAALLVLEELSKAGQPLSALLAPLRRTWTSGEVNTEVADPQAVVEAVAEHYGAMGAAVDRLDGVTVDLGDWWFNVRPSNTEPLLRLNLESSVVDEGPKRLEEVLGVVRGLAKGQEQP</sequence>
<evidence type="ECO:0000256" key="1">
    <source>
        <dbReference type="ARBA" id="ARBA00001946"/>
    </source>
</evidence>
<feature type="domain" description="Alpha-D-phosphohexomutase alpha/beta/alpha" evidence="10">
    <location>
        <begin position="262"/>
        <end position="363"/>
    </location>
</feature>
<reference evidence="11 12" key="1">
    <citation type="submission" date="2024-09" db="EMBL/GenBank/DDBJ databases">
        <authorList>
            <person name="Sun Q."/>
            <person name="Mori K."/>
        </authorList>
    </citation>
    <scope>NUCLEOTIDE SEQUENCE [LARGE SCALE GENOMIC DNA]</scope>
    <source>
        <strain evidence="11 12">JCM 15389</strain>
    </source>
</reference>
<keyword evidence="6" id="KW-0413">Isomerase</keyword>
<dbReference type="InterPro" id="IPR005845">
    <property type="entry name" value="A-D-PHexomutase_a/b/a-II"/>
</dbReference>
<comment type="cofactor">
    <cofactor evidence="1">
        <name>Mg(2+)</name>
        <dbReference type="ChEBI" id="CHEBI:18420"/>
    </cofactor>
</comment>
<dbReference type="Pfam" id="PF02880">
    <property type="entry name" value="PGM_PMM_III"/>
    <property type="match status" value="1"/>
</dbReference>
<dbReference type="InterPro" id="IPR016055">
    <property type="entry name" value="A-D-PHexomutase_a/b/a-I/II/III"/>
</dbReference>
<evidence type="ECO:0000259" key="10">
    <source>
        <dbReference type="Pfam" id="PF02880"/>
    </source>
</evidence>
<dbReference type="InterPro" id="IPR005846">
    <property type="entry name" value="A-D-PHexomutase_a/b/a-III"/>
</dbReference>
<dbReference type="Pfam" id="PF02878">
    <property type="entry name" value="PGM_PMM_I"/>
    <property type="match status" value="1"/>
</dbReference>
<dbReference type="PANTHER" id="PTHR43771">
    <property type="entry name" value="PHOSPHOMANNOMUTASE"/>
    <property type="match status" value="1"/>
</dbReference>
<keyword evidence="5" id="KW-0460">Magnesium</keyword>
<gene>
    <name evidence="11" type="primary">manB</name>
    <name evidence="11" type="ORF">ACFFRE_08430</name>
</gene>
<dbReference type="Pfam" id="PF02879">
    <property type="entry name" value="PGM_PMM_II"/>
    <property type="match status" value="1"/>
</dbReference>
<dbReference type="PANTHER" id="PTHR43771:SF1">
    <property type="entry name" value="PHOSPHOMANNOMUTASE"/>
    <property type="match status" value="1"/>
</dbReference>
<feature type="domain" description="Alpha-D-phosphohexomutase alpha/beta/alpha" evidence="9">
    <location>
        <begin position="154"/>
        <end position="253"/>
    </location>
</feature>
<evidence type="ECO:0000259" key="9">
    <source>
        <dbReference type="Pfam" id="PF02879"/>
    </source>
</evidence>
<dbReference type="InterPro" id="IPR005841">
    <property type="entry name" value="Alpha-D-phosphohexomutase_SF"/>
</dbReference>
<evidence type="ECO:0000313" key="12">
    <source>
        <dbReference type="Proteomes" id="UP001589788"/>
    </source>
</evidence>
<dbReference type="CDD" id="cd03089">
    <property type="entry name" value="PMM_PGM"/>
    <property type="match status" value="1"/>
</dbReference>
<feature type="domain" description="Alpha-D-phosphohexomutase C-terminal" evidence="7">
    <location>
        <begin position="373"/>
        <end position="432"/>
    </location>
</feature>
<comment type="similarity">
    <text evidence="2">Belongs to the phosphohexose mutase family.</text>
</comment>
<dbReference type="SUPFAM" id="SSF55957">
    <property type="entry name" value="Phosphoglucomutase, C-terminal domain"/>
    <property type="match status" value="1"/>
</dbReference>
<dbReference type="InterPro" id="IPR005843">
    <property type="entry name" value="A-D-PHexomutase_C"/>
</dbReference>
<evidence type="ECO:0000256" key="2">
    <source>
        <dbReference type="ARBA" id="ARBA00010231"/>
    </source>
</evidence>
<evidence type="ECO:0000259" key="8">
    <source>
        <dbReference type="Pfam" id="PF02878"/>
    </source>
</evidence>
<evidence type="ECO:0000256" key="6">
    <source>
        <dbReference type="ARBA" id="ARBA00023235"/>
    </source>
</evidence>
<evidence type="ECO:0000313" key="11">
    <source>
        <dbReference type="EMBL" id="MFC0082173.1"/>
    </source>
</evidence>
<comment type="caution">
    <text evidence="11">The sequence shown here is derived from an EMBL/GenBank/DDBJ whole genome shotgun (WGS) entry which is preliminary data.</text>
</comment>
<evidence type="ECO:0000256" key="5">
    <source>
        <dbReference type="ARBA" id="ARBA00022842"/>
    </source>
</evidence>
<dbReference type="Gene3D" id="3.40.120.10">
    <property type="entry name" value="Alpha-D-Glucose-1,6-Bisphosphate, subunit A, domain 3"/>
    <property type="match status" value="3"/>
</dbReference>
<dbReference type="SUPFAM" id="SSF53738">
    <property type="entry name" value="Phosphoglucomutase, first 3 domains"/>
    <property type="match status" value="3"/>
</dbReference>
<dbReference type="Pfam" id="PF00408">
    <property type="entry name" value="PGM_PMM_IV"/>
    <property type="match status" value="1"/>
</dbReference>
<keyword evidence="4" id="KW-0479">Metal-binding</keyword>
<organism evidence="11 12">
    <name type="scientific">Aciditerrimonas ferrireducens</name>
    <dbReference type="NCBI Taxonomy" id="667306"/>
    <lineage>
        <taxon>Bacteria</taxon>
        <taxon>Bacillati</taxon>
        <taxon>Actinomycetota</taxon>
        <taxon>Acidimicrobiia</taxon>
        <taxon>Acidimicrobiales</taxon>
        <taxon>Acidimicrobiaceae</taxon>
        <taxon>Aciditerrimonas</taxon>
    </lineage>
</organism>
<dbReference type="Gene3D" id="3.30.310.50">
    <property type="entry name" value="Alpha-D-phosphohexomutase, C-terminal domain"/>
    <property type="match status" value="1"/>
</dbReference>